<accession>A0A0E3CB28</accession>
<evidence type="ECO:0000313" key="2">
    <source>
        <dbReference type="Proteomes" id="UP000029549"/>
    </source>
</evidence>
<protein>
    <submittedName>
        <fullName evidence="1">Uncharacterized protein</fullName>
    </submittedName>
</protein>
<dbReference type="EMBL" id="AWTP01000156">
    <property type="protein sequence ID" value="KGH04435.1"/>
    <property type="molecule type" value="Genomic_DNA"/>
</dbReference>
<organism evidence="1 2">
    <name type="scientific">Comamonas thiooxydans</name>
    <dbReference type="NCBI Taxonomy" id="363952"/>
    <lineage>
        <taxon>Bacteria</taxon>
        <taxon>Pseudomonadati</taxon>
        <taxon>Pseudomonadota</taxon>
        <taxon>Betaproteobacteria</taxon>
        <taxon>Burkholderiales</taxon>
        <taxon>Comamonadaceae</taxon>
        <taxon>Comamonas</taxon>
    </lineage>
</organism>
<name>A0A0E3CB28_9BURK</name>
<comment type="caution">
    <text evidence="1">The sequence shown here is derived from an EMBL/GenBank/DDBJ whole genome shotgun (WGS) entry which is preliminary data.</text>
</comment>
<dbReference type="Proteomes" id="UP000029549">
    <property type="component" value="Unassembled WGS sequence"/>
</dbReference>
<keyword evidence="2" id="KW-1185">Reference proteome</keyword>
<reference evidence="1 2" key="1">
    <citation type="submission" date="2013-09" db="EMBL/GenBank/DDBJ databases">
        <title>High correlation between genotypes and phenotypes of environmental bacteria Comamonas testosteroni strains.</title>
        <authorList>
            <person name="Liu L."/>
            <person name="Zhu W."/>
            <person name="Xia X."/>
            <person name="Xu B."/>
            <person name="Luo M."/>
            <person name="Wang G."/>
        </authorList>
    </citation>
    <scope>NUCLEOTIDE SEQUENCE [LARGE SCALE GENOMIC DNA]</scope>
    <source>
        <strain evidence="1 2">DF2</strain>
    </source>
</reference>
<evidence type="ECO:0000313" key="1">
    <source>
        <dbReference type="EMBL" id="KGH04435.1"/>
    </source>
</evidence>
<dbReference type="AlphaFoldDB" id="A0A0E3CB28"/>
<sequence length="216" mass="24276">MPERWCPDVCPITGREFFMWIEHWKTEQDVPTYGGPFDSYTIPVKHEHGTFSCERFDHNAGKWMTEGMGWCDLGLKLADDQAFVVESGNPRYDEIRDFAEAPAADALTQAARDVLAERARQISIEDYDPEHDDSHVNDEIAAMAALFLMPEGARDWDATSTSYGDTLAEALLPSDWEMPNFGDDRRRQLVKGTAIGLAEIERFDRAAIAAAKGEQA</sequence>
<gene>
    <name evidence="1" type="ORF">P608_24545</name>
</gene>
<proteinExistence type="predicted"/>